<evidence type="ECO:0000256" key="3">
    <source>
        <dbReference type="ARBA" id="ARBA00022691"/>
    </source>
</evidence>
<dbReference type="SUPFAM" id="SSF53335">
    <property type="entry name" value="S-adenosyl-L-methionine-dependent methyltransferases"/>
    <property type="match status" value="1"/>
</dbReference>
<keyword evidence="4" id="KW-1133">Transmembrane helix</keyword>
<evidence type="ECO:0000313" key="6">
    <source>
        <dbReference type="Proteomes" id="UP000518605"/>
    </source>
</evidence>
<sequence>MESFVYQVVMLTAAAAMLLALLSIVFVSWRNGISPMPSSAVVRREVLQLLRSLPGQGVMVDSGSGWGTLALQLGRSFRGWRIIGIENSVIPMWISFFTAKLENRTNVSFMKQDLYTYSYRDVDRVVCYLYPGAMRRLDTIFGEQLKPGAYVISICFALPYRKPERIIQCRDLYRTKIYLYEM</sequence>
<evidence type="ECO:0000256" key="4">
    <source>
        <dbReference type="SAM" id="Phobius"/>
    </source>
</evidence>
<proteinExistence type="predicted"/>
<evidence type="ECO:0000313" key="5">
    <source>
        <dbReference type="EMBL" id="MBB3152792.1"/>
    </source>
</evidence>
<keyword evidence="4" id="KW-0812">Transmembrane</keyword>
<dbReference type="PANTHER" id="PTHR13610">
    <property type="entry name" value="METHYLTRANSFERASE DOMAIN-CONTAINING PROTEIN"/>
    <property type="match status" value="1"/>
</dbReference>
<evidence type="ECO:0000256" key="1">
    <source>
        <dbReference type="ARBA" id="ARBA00022603"/>
    </source>
</evidence>
<dbReference type="GO" id="GO:0016279">
    <property type="term" value="F:protein-lysine N-methyltransferase activity"/>
    <property type="evidence" value="ECO:0007669"/>
    <property type="project" value="InterPro"/>
</dbReference>
<keyword evidence="4" id="KW-0472">Membrane</keyword>
<gene>
    <name evidence="5" type="ORF">FHS16_002849</name>
</gene>
<evidence type="ECO:0000256" key="2">
    <source>
        <dbReference type="ARBA" id="ARBA00022679"/>
    </source>
</evidence>
<keyword evidence="3" id="KW-0949">S-adenosyl-L-methionine</keyword>
<keyword evidence="2" id="KW-0808">Transferase</keyword>
<accession>A0A7W5C7Y5</accession>
<feature type="transmembrane region" description="Helical" evidence="4">
    <location>
        <begin position="6"/>
        <end position="29"/>
    </location>
</feature>
<dbReference type="PANTHER" id="PTHR13610:SF11">
    <property type="entry name" value="METHYLTRANSFERASE DOMAIN-CONTAINING PROTEIN"/>
    <property type="match status" value="1"/>
</dbReference>
<dbReference type="EMBL" id="JACHXW010000007">
    <property type="protein sequence ID" value="MBB3152792.1"/>
    <property type="molecule type" value="Genomic_DNA"/>
</dbReference>
<dbReference type="InterPro" id="IPR026170">
    <property type="entry name" value="FAM173A/B"/>
</dbReference>
<keyword evidence="6" id="KW-1185">Reference proteome</keyword>
<dbReference type="Gene3D" id="3.40.50.150">
    <property type="entry name" value="Vaccinia Virus protein VP39"/>
    <property type="match status" value="1"/>
</dbReference>
<evidence type="ECO:0008006" key="7">
    <source>
        <dbReference type="Google" id="ProtNLM"/>
    </source>
</evidence>
<reference evidence="5 6" key="1">
    <citation type="submission" date="2020-08" db="EMBL/GenBank/DDBJ databases">
        <title>Genomic Encyclopedia of Type Strains, Phase III (KMG-III): the genomes of soil and plant-associated and newly described type strains.</title>
        <authorList>
            <person name="Whitman W."/>
        </authorList>
    </citation>
    <scope>NUCLEOTIDE SEQUENCE [LARGE SCALE GENOMIC DNA]</scope>
    <source>
        <strain evidence="5 6">CECT 8234</strain>
    </source>
</reference>
<protein>
    <recommendedName>
        <fullName evidence="7">Class I SAM-dependent methyltransferase</fullName>
    </recommendedName>
</protein>
<name>A0A7W5C7Y5_9BACL</name>
<comment type="caution">
    <text evidence="5">The sequence shown here is derived from an EMBL/GenBank/DDBJ whole genome shotgun (WGS) entry which is preliminary data.</text>
</comment>
<dbReference type="RefSeq" id="WP_183563104.1">
    <property type="nucleotide sequence ID" value="NZ_CBCSLB010000006.1"/>
</dbReference>
<dbReference type="InterPro" id="IPR029063">
    <property type="entry name" value="SAM-dependent_MTases_sf"/>
</dbReference>
<dbReference type="Proteomes" id="UP000518605">
    <property type="component" value="Unassembled WGS sequence"/>
</dbReference>
<dbReference type="AlphaFoldDB" id="A0A7W5C7Y5"/>
<dbReference type="GO" id="GO:0032259">
    <property type="term" value="P:methylation"/>
    <property type="evidence" value="ECO:0007669"/>
    <property type="project" value="UniProtKB-KW"/>
</dbReference>
<keyword evidence="1" id="KW-0489">Methyltransferase</keyword>
<organism evidence="5 6">
    <name type="scientific">Paenibacillus endophyticus</name>
    <dbReference type="NCBI Taxonomy" id="1294268"/>
    <lineage>
        <taxon>Bacteria</taxon>
        <taxon>Bacillati</taxon>
        <taxon>Bacillota</taxon>
        <taxon>Bacilli</taxon>
        <taxon>Bacillales</taxon>
        <taxon>Paenibacillaceae</taxon>
        <taxon>Paenibacillus</taxon>
    </lineage>
</organism>